<protein>
    <recommendedName>
        <fullName evidence="2">Carboxylesterase type B domain-containing protein</fullName>
    </recommendedName>
</protein>
<evidence type="ECO:0000256" key="1">
    <source>
        <dbReference type="ARBA" id="ARBA00005964"/>
    </source>
</evidence>
<dbReference type="Ensembl" id="ENSCMIT00000049288.1">
    <property type="protein sequence ID" value="ENSCMIP00000048612.1"/>
    <property type="gene ID" value="ENSCMIG00000019865.1"/>
</dbReference>
<dbReference type="Gene3D" id="3.40.50.1820">
    <property type="entry name" value="alpha/beta hydrolase"/>
    <property type="match status" value="1"/>
</dbReference>
<dbReference type="InParanoid" id="A0A4W3K009"/>
<dbReference type="PANTHER" id="PTHR43903">
    <property type="entry name" value="NEUROLIGIN"/>
    <property type="match status" value="1"/>
</dbReference>
<evidence type="ECO:0000313" key="3">
    <source>
        <dbReference type="Ensembl" id="ENSCMIP00000048612.1"/>
    </source>
</evidence>
<dbReference type="Pfam" id="PF00135">
    <property type="entry name" value="COesterase"/>
    <property type="match status" value="1"/>
</dbReference>
<evidence type="ECO:0000313" key="4">
    <source>
        <dbReference type="Proteomes" id="UP000314986"/>
    </source>
</evidence>
<dbReference type="Proteomes" id="UP000314986">
    <property type="component" value="Unassembled WGS sequence"/>
</dbReference>
<reference evidence="4" key="1">
    <citation type="journal article" date="2006" name="Science">
        <title>Ancient noncoding elements conserved in the human genome.</title>
        <authorList>
            <person name="Venkatesh B."/>
            <person name="Kirkness E.F."/>
            <person name="Loh Y.H."/>
            <person name="Halpern A.L."/>
            <person name="Lee A.P."/>
            <person name="Johnson J."/>
            <person name="Dandona N."/>
            <person name="Viswanathan L.D."/>
            <person name="Tay A."/>
            <person name="Venter J.C."/>
            <person name="Strausberg R.L."/>
            <person name="Brenner S."/>
        </authorList>
    </citation>
    <scope>NUCLEOTIDE SEQUENCE [LARGE SCALE GENOMIC DNA]</scope>
</reference>
<proteinExistence type="inferred from homology"/>
<dbReference type="STRING" id="7868.ENSCMIP00000048612"/>
<dbReference type="AlphaFoldDB" id="A0A4W3K009"/>
<dbReference type="InterPro" id="IPR029058">
    <property type="entry name" value="AB_hydrolase_fold"/>
</dbReference>
<reference evidence="3" key="4">
    <citation type="submission" date="2025-08" db="UniProtKB">
        <authorList>
            <consortium name="Ensembl"/>
        </authorList>
    </citation>
    <scope>IDENTIFICATION</scope>
</reference>
<reference evidence="4" key="3">
    <citation type="journal article" date="2014" name="Nature">
        <title>Elephant shark genome provides unique insights into gnathostome evolution.</title>
        <authorList>
            <consortium name="International Elephant Shark Genome Sequencing Consortium"/>
            <person name="Venkatesh B."/>
            <person name="Lee A.P."/>
            <person name="Ravi V."/>
            <person name="Maurya A.K."/>
            <person name="Lian M.M."/>
            <person name="Swann J.B."/>
            <person name="Ohta Y."/>
            <person name="Flajnik M.F."/>
            <person name="Sutoh Y."/>
            <person name="Kasahara M."/>
            <person name="Hoon S."/>
            <person name="Gangu V."/>
            <person name="Roy S.W."/>
            <person name="Irimia M."/>
            <person name="Korzh V."/>
            <person name="Kondrychyn I."/>
            <person name="Lim Z.W."/>
            <person name="Tay B.H."/>
            <person name="Tohari S."/>
            <person name="Kong K.W."/>
            <person name="Ho S."/>
            <person name="Lorente-Galdos B."/>
            <person name="Quilez J."/>
            <person name="Marques-Bonet T."/>
            <person name="Raney B.J."/>
            <person name="Ingham P.W."/>
            <person name="Tay A."/>
            <person name="Hillier L.W."/>
            <person name="Minx P."/>
            <person name="Boehm T."/>
            <person name="Wilson R.K."/>
            <person name="Brenner S."/>
            <person name="Warren W.C."/>
        </authorList>
    </citation>
    <scope>NUCLEOTIDE SEQUENCE [LARGE SCALE GENOMIC DNA]</scope>
</reference>
<dbReference type="InterPro" id="IPR002018">
    <property type="entry name" value="CarbesteraseB"/>
</dbReference>
<keyword evidence="4" id="KW-1185">Reference proteome</keyword>
<accession>A0A4W3K009</accession>
<dbReference type="GeneTree" id="ENSGT00940000169220"/>
<dbReference type="SUPFAM" id="SSF53474">
    <property type="entry name" value="alpha/beta-Hydrolases"/>
    <property type="match status" value="1"/>
</dbReference>
<reference evidence="4" key="2">
    <citation type="journal article" date="2007" name="PLoS Biol.">
        <title>Survey sequencing and comparative analysis of the elephant shark (Callorhinchus milii) genome.</title>
        <authorList>
            <person name="Venkatesh B."/>
            <person name="Kirkness E.F."/>
            <person name="Loh Y.H."/>
            <person name="Halpern A.L."/>
            <person name="Lee A.P."/>
            <person name="Johnson J."/>
            <person name="Dandona N."/>
            <person name="Viswanathan L.D."/>
            <person name="Tay A."/>
            <person name="Venter J.C."/>
            <person name="Strausberg R.L."/>
            <person name="Brenner S."/>
        </authorList>
    </citation>
    <scope>NUCLEOTIDE SEQUENCE [LARGE SCALE GENOMIC DNA]</scope>
</reference>
<feature type="domain" description="Carboxylesterase type B" evidence="2">
    <location>
        <begin position="9"/>
        <end position="127"/>
    </location>
</feature>
<name>A0A4W3K009_CALMI</name>
<evidence type="ECO:0000259" key="2">
    <source>
        <dbReference type="Pfam" id="PF00135"/>
    </source>
</evidence>
<sequence>NRVSSYRNNLAQIADVVTYFYRDFTDPNNPATLRDGFRLLVQDHKWLAPSYQLADLHSNRTNTFLYIYSHRPSFSQEPPWVGASHLDDLLYLLGDPVARTPSHQYTQEEKQLSFSLMAYWTNFAHTG</sequence>
<comment type="similarity">
    <text evidence="1">Belongs to the type-B carboxylesterase/lipase family.</text>
</comment>
<dbReference type="OMA" id="NTAYLYY"/>
<dbReference type="InterPro" id="IPR051093">
    <property type="entry name" value="Neuroligin/BSAL"/>
</dbReference>
<organism evidence="3 4">
    <name type="scientific">Callorhinchus milii</name>
    <name type="common">Ghost shark</name>
    <dbReference type="NCBI Taxonomy" id="7868"/>
    <lineage>
        <taxon>Eukaryota</taxon>
        <taxon>Metazoa</taxon>
        <taxon>Chordata</taxon>
        <taxon>Craniata</taxon>
        <taxon>Vertebrata</taxon>
        <taxon>Chondrichthyes</taxon>
        <taxon>Holocephali</taxon>
        <taxon>Chimaeriformes</taxon>
        <taxon>Callorhinchidae</taxon>
        <taxon>Callorhinchus</taxon>
    </lineage>
</organism>
<reference evidence="3" key="5">
    <citation type="submission" date="2025-09" db="UniProtKB">
        <authorList>
            <consortium name="Ensembl"/>
        </authorList>
    </citation>
    <scope>IDENTIFICATION</scope>
</reference>